<accession>A0A6A4IHP8</accession>
<dbReference type="PANTHER" id="PTHR28657:SF5">
    <property type="entry name" value="INDOLEAMINE 2,3-DIOXYGENASE"/>
    <property type="match status" value="1"/>
</dbReference>
<dbReference type="GO" id="GO:0020037">
    <property type="term" value="F:heme binding"/>
    <property type="evidence" value="ECO:0007669"/>
    <property type="project" value="InterPro"/>
</dbReference>
<feature type="compositionally biased region" description="Basic and acidic residues" evidence="5">
    <location>
        <begin position="444"/>
        <end position="462"/>
    </location>
</feature>
<evidence type="ECO:0000256" key="4">
    <source>
        <dbReference type="PIRSR" id="PIRSR600898-1"/>
    </source>
</evidence>
<keyword evidence="4" id="KW-0349">Heme</keyword>
<evidence type="ECO:0000313" key="7">
    <source>
        <dbReference type="Proteomes" id="UP000799118"/>
    </source>
</evidence>
<dbReference type="InterPro" id="IPR037217">
    <property type="entry name" value="Trp/Indoleamine_2_3_dOase-like"/>
</dbReference>
<comment type="similarity">
    <text evidence="1">Belongs to the indoleamine 2,3-dioxygenase family.</text>
</comment>
<name>A0A6A4IHP8_9AGAR</name>
<feature type="binding site" description="proximal binding residue" evidence="4">
    <location>
        <position position="424"/>
    </location>
    <ligand>
        <name>heme b</name>
        <dbReference type="ChEBI" id="CHEBI:60344"/>
    </ligand>
    <ligandPart>
        <name>Fe</name>
        <dbReference type="ChEBI" id="CHEBI:18248"/>
    </ligandPart>
</feature>
<dbReference type="PANTHER" id="PTHR28657">
    <property type="entry name" value="INDOLEAMINE 2,3-DIOXYGENASE"/>
    <property type="match status" value="1"/>
</dbReference>
<feature type="region of interest" description="Disordered" evidence="5">
    <location>
        <begin position="444"/>
        <end position="470"/>
    </location>
</feature>
<evidence type="ECO:0000256" key="5">
    <source>
        <dbReference type="SAM" id="MobiDB-lite"/>
    </source>
</evidence>
<dbReference type="AlphaFoldDB" id="A0A6A4IHP8"/>
<evidence type="ECO:0000256" key="1">
    <source>
        <dbReference type="ARBA" id="ARBA00007119"/>
    </source>
</evidence>
<keyword evidence="7" id="KW-1185">Reference proteome</keyword>
<dbReference type="GO" id="GO:0005737">
    <property type="term" value="C:cytoplasm"/>
    <property type="evidence" value="ECO:0007669"/>
    <property type="project" value="TreeGrafter"/>
</dbReference>
<keyword evidence="3 4" id="KW-0408">Iron</keyword>
<proteinExistence type="inferred from homology"/>
<dbReference type="SUPFAM" id="SSF140959">
    <property type="entry name" value="Indolic compounds 2,3-dioxygenase-like"/>
    <property type="match status" value="1"/>
</dbReference>
<dbReference type="Gene3D" id="1.20.58.480">
    <property type="match status" value="1"/>
</dbReference>
<evidence type="ECO:0000256" key="2">
    <source>
        <dbReference type="ARBA" id="ARBA00022723"/>
    </source>
</evidence>
<dbReference type="GO" id="GO:0033754">
    <property type="term" value="F:indoleamine 2,3-dioxygenase activity"/>
    <property type="evidence" value="ECO:0007669"/>
    <property type="project" value="TreeGrafter"/>
</dbReference>
<dbReference type="OrthoDB" id="540174at2759"/>
<dbReference type="GO" id="GO:0034354">
    <property type="term" value="P:'de novo' NAD+ biosynthetic process from L-tryptophan"/>
    <property type="evidence" value="ECO:0007669"/>
    <property type="project" value="TreeGrafter"/>
</dbReference>
<dbReference type="GO" id="GO:0019441">
    <property type="term" value="P:L-tryptophan catabolic process to kynurenine"/>
    <property type="evidence" value="ECO:0007669"/>
    <property type="project" value="InterPro"/>
</dbReference>
<reference evidence="6" key="1">
    <citation type="journal article" date="2019" name="Environ. Microbiol.">
        <title>Fungal ecological strategies reflected in gene transcription - a case study of two litter decomposers.</title>
        <authorList>
            <person name="Barbi F."/>
            <person name="Kohler A."/>
            <person name="Barry K."/>
            <person name="Baskaran P."/>
            <person name="Daum C."/>
            <person name="Fauchery L."/>
            <person name="Ihrmark K."/>
            <person name="Kuo A."/>
            <person name="LaButti K."/>
            <person name="Lipzen A."/>
            <person name="Morin E."/>
            <person name="Grigoriev I.V."/>
            <person name="Henrissat B."/>
            <person name="Lindahl B."/>
            <person name="Martin F."/>
        </authorList>
    </citation>
    <scope>NUCLEOTIDE SEQUENCE</scope>
    <source>
        <strain evidence="6">JB14</strain>
    </source>
</reference>
<dbReference type="InterPro" id="IPR000898">
    <property type="entry name" value="Indolamine_dOase"/>
</dbReference>
<dbReference type="Proteomes" id="UP000799118">
    <property type="component" value="Unassembled WGS sequence"/>
</dbReference>
<dbReference type="Pfam" id="PF01231">
    <property type="entry name" value="IDO"/>
    <property type="match status" value="1"/>
</dbReference>
<evidence type="ECO:0000313" key="6">
    <source>
        <dbReference type="EMBL" id="KAE9410171.1"/>
    </source>
</evidence>
<dbReference type="EMBL" id="ML769386">
    <property type="protein sequence ID" value="KAE9410171.1"/>
    <property type="molecule type" value="Genomic_DNA"/>
</dbReference>
<evidence type="ECO:0000256" key="3">
    <source>
        <dbReference type="ARBA" id="ARBA00023004"/>
    </source>
</evidence>
<gene>
    <name evidence="6" type="ORF">BT96DRAFT_1012405</name>
</gene>
<organism evidence="6 7">
    <name type="scientific">Gymnopus androsaceus JB14</name>
    <dbReference type="NCBI Taxonomy" id="1447944"/>
    <lineage>
        <taxon>Eukaryota</taxon>
        <taxon>Fungi</taxon>
        <taxon>Dikarya</taxon>
        <taxon>Basidiomycota</taxon>
        <taxon>Agaricomycotina</taxon>
        <taxon>Agaricomycetes</taxon>
        <taxon>Agaricomycetidae</taxon>
        <taxon>Agaricales</taxon>
        <taxon>Marasmiineae</taxon>
        <taxon>Omphalotaceae</taxon>
        <taxon>Gymnopus</taxon>
    </lineage>
</organism>
<keyword evidence="2 4" id="KW-0479">Metal-binding</keyword>
<sequence>MDYTVPTSGLDSSHFLSLPRPSITLATSSDTPIVDTTTLAAHDFDVDPRTGFMPPQPPVERLPNDYSQWEELLQDACTERLTGLGQNRRAHRRGVSAFRFYPLLQLLKSEVLIRRAHHVLAWIMHFYIHTQPLSSSDIRIPPPITLPLLQICRELQLPPVLTYSDDVLYNWGLINPDASGTIDPQNLWVLTSFTSTPSESHFYLTSARIELIGVRALALMESTLGELFAGDDIALRRITRYLNELGGGTAADKSNSASSRGIIGEMELELNNMTAGCDPRVFYEEIRPWFRGVDSGERRWIFEGLELDEMLEEPKELSGPSAGQSSIIHALDVFLGVEQYSHGSAGTESQSEKPTFLSRMQLYMPRHHRNFLSHLQNNRRSLRTMVLDTCAAAAYSDIDPSDARNLLEAYNSAVMALKKLRDSHIVIVTLYIISPARRAAQEKREREREAIQGLESRQEEAPLKGTGGTDLAKFLKGVRDGTRDAVIRSGSLEN</sequence>
<dbReference type="GO" id="GO:0046872">
    <property type="term" value="F:metal ion binding"/>
    <property type="evidence" value="ECO:0007669"/>
    <property type="project" value="UniProtKB-KW"/>
</dbReference>
<protein>
    <submittedName>
        <fullName evidence="6">Indoleamine 2,3-dioxygenase</fullName>
    </submittedName>
</protein>